<organism evidence="1 2">
    <name type="scientific">Vibrio echinoideorum</name>
    <dbReference type="NCBI Taxonomy" id="2100116"/>
    <lineage>
        <taxon>Bacteria</taxon>
        <taxon>Pseudomonadati</taxon>
        <taxon>Pseudomonadota</taxon>
        <taxon>Gammaproteobacteria</taxon>
        <taxon>Vibrionales</taxon>
        <taxon>Vibrionaceae</taxon>
        <taxon>Vibrio</taxon>
    </lineage>
</organism>
<reference evidence="1 2" key="1">
    <citation type="submission" date="2024-02" db="EMBL/GenBank/DDBJ databases">
        <title>Bacteria isolated from the canopy kelp, Nereocystis luetkeana.</title>
        <authorList>
            <person name="Pfister C.A."/>
            <person name="Younker I.T."/>
            <person name="Light S.H."/>
        </authorList>
    </citation>
    <scope>NUCLEOTIDE SEQUENCE [LARGE SCALE GENOMIC DNA]</scope>
    <source>
        <strain evidence="1 2">TI.1.15</strain>
    </source>
</reference>
<dbReference type="Proteomes" id="UP001377160">
    <property type="component" value="Unassembled WGS sequence"/>
</dbReference>
<protein>
    <submittedName>
        <fullName evidence="1">DL-methionine transporter ATP-binding subunit</fullName>
    </submittedName>
</protein>
<feature type="non-terminal residue" evidence="1">
    <location>
        <position position="72"/>
    </location>
</feature>
<keyword evidence="2" id="KW-1185">Reference proteome</keyword>
<keyword evidence="1" id="KW-0067">ATP-binding</keyword>
<dbReference type="EMBL" id="JBANDX010000215">
    <property type="protein sequence ID" value="MEL0611390.1"/>
    <property type="molecule type" value="Genomic_DNA"/>
</dbReference>
<accession>A0ABU9FZD6</accession>
<dbReference type="SUPFAM" id="SSF52540">
    <property type="entry name" value="P-loop containing nucleoside triphosphate hydrolases"/>
    <property type="match status" value="1"/>
</dbReference>
<dbReference type="InterPro" id="IPR027417">
    <property type="entry name" value="P-loop_NTPase"/>
</dbReference>
<proteinExistence type="predicted"/>
<keyword evidence="1" id="KW-0547">Nucleotide-binding</keyword>
<evidence type="ECO:0000313" key="2">
    <source>
        <dbReference type="Proteomes" id="UP001377160"/>
    </source>
</evidence>
<dbReference type="GO" id="GO:0005524">
    <property type="term" value="F:ATP binding"/>
    <property type="evidence" value="ECO:0007669"/>
    <property type="project" value="UniProtKB-KW"/>
</dbReference>
<name>A0ABU9FZD6_9VIBR</name>
<gene>
    <name evidence="1" type="primary">metN</name>
    <name evidence="1" type="ORF">V8Z71_24255</name>
</gene>
<sequence length="72" mass="8094">LRLISRNSKLNITILLITHEKHVVKSICHEVAIIGDRELVEKGTVGEIFAQPKTELAHQVIRSTLDLTIPED</sequence>
<dbReference type="Gene3D" id="3.40.50.300">
    <property type="entry name" value="P-loop containing nucleotide triphosphate hydrolases"/>
    <property type="match status" value="1"/>
</dbReference>
<evidence type="ECO:0000313" key="1">
    <source>
        <dbReference type="EMBL" id="MEL0611390.1"/>
    </source>
</evidence>
<comment type="caution">
    <text evidence="1">The sequence shown here is derived from an EMBL/GenBank/DDBJ whole genome shotgun (WGS) entry which is preliminary data.</text>
</comment>
<feature type="non-terminal residue" evidence="1">
    <location>
        <position position="1"/>
    </location>
</feature>